<dbReference type="Proteomes" id="UP001221898">
    <property type="component" value="Unassembled WGS sequence"/>
</dbReference>
<dbReference type="PROSITE" id="PS51729">
    <property type="entry name" value="GNAT_YJDJ"/>
    <property type="match status" value="1"/>
</dbReference>
<dbReference type="InterPro" id="IPR031165">
    <property type="entry name" value="GNAT_YJDJ"/>
</dbReference>
<dbReference type="PANTHER" id="PTHR31435:SF9">
    <property type="entry name" value="PROTEIN NATD1"/>
    <property type="match status" value="1"/>
</dbReference>
<dbReference type="Pfam" id="PF14542">
    <property type="entry name" value="Acetyltransf_CG"/>
    <property type="match status" value="1"/>
</dbReference>
<dbReference type="EMBL" id="JAINUG010000186">
    <property type="protein sequence ID" value="KAJ8389107.1"/>
    <property type="molecule type" value="Genomic_DNA"/>
</dbReference>
<comment type="similarity">
    <text evidence="1">Belongs to the NATD1 family.</text>
</comment>
<evidence type="ECO:0000259" key="4">
    <source>
        <dbReference type="PROSITE" id="PS51729"/>
    </source>
</evidence>
<name>A0AAD7RRW8_9TELE</name>
<accession>A0AAD7RRW8</accession>
<gene>
    <name evidence="5" type="ORF">AAFF_G00123130</name>
</gene>
<keyword evidence="6" id="KW-1185">Reference proteome</keyword>
<evidence type="ECO:0000256" key="3">
    <source>
        <dbReference type="ARBA" id="ARBA00031876"/>
    </source>
</evidence>
<dbReference type="Gene3D" id="3.40.630.30">
    <property type="match status" value="1"/>
</dbReference>
<protein>
    <recommendedName>
        <fullName evidence="2">Protein NATD1</fullName>
    </recommendedName>
    <alternativeName>
        <fullName evidence="3">N-acetyltransferase domain-containing protein 1</fullName>
    </alternativeName>
</protein>
<evidence type="ECO:0000256" key="1">
    <source>
        <dbReference type="ARBA" id="ARBA00006233"/>
    </source>
</evidence>
<organism evidence="5 6">
    <name type="scientific">Aldrovandia affinis</name>
    <dbReference type="NCBI Taxonomy" id="143900"/>
    <lineage>
        <taxon>Eukaryota</taxon>
        <taxon>Metazoa</taxon>
        <taxon>Chordata</taxon>
        <taxon>Craniata</taxon>
        <taxon>Vertebrata</taxon>
        <taxon>Euteleostomi</taxon>
        <taxon>Actinopterygii</taxon>
        <taxon>Neopterygii</taxon>
        <taxon>Teleostei</taxon>
        <taxon>Notacanthiformes</taxon>
        <taxon>Halosauridae</taxon>
        <taxon>Aldrovandia</taxon>
    </lineage>
</organism>
<dbReference type="InterPro" id="IPR016181">
    <property type="entry name" value="Acyl_CoA_acyltransferase"/>
</dbReference>
<feature type="domain" description="N-acetyltransferase" evidence="4">
    <location>
        <begin position="37"/>
        <end position="129"/>
    </location>
</feature>
<proteinExistence type="inferred from homology"/>
<reference evidence="5" key="1">
    <citation type="journal article" date="2023" name="Science">
        <title>Genome structures resolve the early diversification of teleost fishes.</title>
        <authorList>
            <person name="Parey E."/>
            <person name="Louis A."/>
            <person name="Montfort J."/>
            <person name="Bouchez O."/>
            <person name="Roques C."/>
            <person name="Iampietro C."/>
            <person name="Lluch J."/>
            <person name="Castinel A."/>
            <person name="Donnadieu C."/>
            <person name="Desvignes T."/>
            <person name="Floi Bucao C."/>
            <person name="Jouanno E."/>
            <person name="Wen M."/>
            <person name="Mejri S."/>
            <person name="Dirks R."/>
            <person name="Jansen H."/>
            <person name="Henkel C."/>
            <person name="Chen W.J."/>
            <person name="Zahm M."/>
            <person name="Cabau C."/>
            <person name="Klopp C."/>
            <person name="Thompson A.W."/>
            <person name="Robinson-Rechavi M."/>
            <person name="Braasch I."/>
            <person name="Lecointre G."/>
            <person name="Bobe J."/>
            <person name="Postlethwait J.H."/>
            <person name="Berthelot C."/>
            <person name="Roest Crollius H."/>
            <person name="Guiguen Y."/>
        </authorList>
    </citation>
    <scope>NUCLEOTIDE SEQUENCE</scope>
    <source>
        <strain evidence="5">NC1722</strain>
    </source>
</reference>
<comment type="caution">
    <text evidence="5">The sequence shown here is derived from an EMBL/GenBank/DDBJ whole genome shotgun (WGS) entry which is preliminary data.</text>
</comment>
<evidence type="ECO:0000313" key="5">
    <source>
        <dbReference type="EMBL" id="KAJ8389107.1"/>
    </source>
</evidence>
<dbReference type="SUPFAM" id="SSF55729">
    <property type="entry name" value="Acyl-CoA N-acyltransferases (Nat)"/>
    <property type="match status" value="1"/>
</dbReference>
<evidence type="ECO:0000256" key="2">
    <source>
        <dbReference type="ARBA" id="ARBA00020243"/>
    </source>
</evidence>
<dbReference type="PANTHER" id="PTHR31435">
    <property type="entry name" value="PROTEIN NATD1"/>
    <property type="match status" value="1"/>
</dbReference>
<sequence length="130" mass="15273">MKFLQDLHKDYMKDCDRNHILSYRQFTSLESKVPKIEHDRHRTCFTIRLGNAGRQETAILKYEFTGDREVHLLTTNVPVEFRGKGVAALLAKTAMDFVVEENLKARVSCWYIKKYIAENPMTDYKEQIVD</sequence>
<dbReference type="AlphaFoldDB" id="A0AAD7RRW8"/>
<evidence type="ECO:0000313" key="6">
    <source>
        <dbReference type="Proteomes" id="UP001221898"/>
    </source>
</evidence>
<dbReference type="InterPro" id="IPR045057">
    <property type="entry name" value="Gcn5-rel_NAT"/>
</dbReference>